<reference evidence="3 4" key="1">
    <citation type="submission" date="2021-04" db="EMBL/GenBank/DDBJ databases">
        <title>Chitinophaga sp. nov., isolated from the rhizosphere soil.</title>
        <authorList>
            <person name="He S."/>
        </authorList>
    </citation>
    <scope>NUCLEOTIDE SEQUENCE [LARGE SCALE GENOMIC DNA]</scope>
    <source>
        <strain evidence="3 4">2R12</strain>
    </source>
</reference>
<dbReference type="PANTHER" id="PTHR38593:SF1">
    <property type="entry name" value="BLR2558 PROTEIN"/>
    <property type="match status" value="1"/>
</dbReference>
<evidence type="ECO:0000313" key="4">
    <source>
        <dbReference type="Proteomes" id="UP000676386"/>
    </source>
</evidence>
<name>A0ABS5J680_9BACT</name>
<dbReference type="Gene3D" id="1.20.1260.10">
    <property type="match status" value="1"/>
</dbReference>
<evidence type="ECO:0000256" key="1">
    <source>
        <dbReference type="SAM" id="SignalP"/>
    </source>
</evidence>
<dbReference type="InterPro" id="IPR012347">
    <property type="entry name" value="Ferritin-like"/>
</dbReference>
<dbReference type="Pfam" id="PF13628">
    <property type="entry name" value="DUF4142"/>
    <property type="match status" value="1"/>
</dbReference>
<comment type="caution">
    <text evidence="3">The sequence shown here is derived from an EMBL/GenBank/DDBJ whole genome shotgun (WGS) entry which is preliminary data.</text>
</comment>
<dbReference type="Proteomes" id="UP000676386">
    <property type="component" value="Unassembled WGS sequence"/>
</dbReference>
<keyword evidence="1" id="KW-0732">Signal</keyword>
<sequence>MKKSISFFYCSLTFIFLFFSCNSGSPDSEKRAKKINNARIDSLKKQAAGPTEAIPSKGDAAFLVEAAGGGLMEVALGELAVENSRNTHVKNLGTLMANDHKTINEKIKLLALSKDITLPDSISAHHKKEKEQLQPKKGSDFDNAYINLMVDDHEKDIREFQNAAKNALDSDIKAFAAESLPMLYKHLDVARNLQRKMGTKVVPIPVGSPPYQ</sequence>
<accession>A0ABS5J680</accession>
<feature type="domain" description="DUF4142" evidence="2">
    <location>
        <begin position="59"/>
        <end position="193"/>
    </location>
</feature>
<feature type="signal peptide" evidence="1">
    <location>
        <begin position="1"/>
        <end position="25"/>
    </location>
</feature>
<gene>
    <name evidence="3" type="ORF">KE626_25590</name>
</gene>
<dbReference type="InterPro" id="IPR025419">
    <property type="entry name" value="DUF4142"/>
</dbReference>
<dbReference type="RefSeq" id="WP_211975864.1">
    <property type="nucleotide sequence ID" value="NZ_CBFHAM010000035.1"/>
</dbReference>
<evidence type="ECO:0000313" key="3">
    <source>
        <dbReference type="EMBL" id="MBS0030725.1"/>
    </source>
</evidence>
<dbReference type="PROSITE" id="PS51257">
    <property type="entry name" value="PROKAR_LIPOPROTEIN"/>
    <property type="match status" value="1"/>
</dbReference>
<dbReference type="PANTHER" id="PTHR38593">
    <property type="entry name" value="BLR2558 PROTEIN"/>
    <property type="match status" value="1"/>
</dbReference>
<protein>
    <submittedName>
        <fullName evidence="3">DUF4142 domain-containing protein</fullName>
    </submittedName>
</protein>
<evidence type="ECO:0000259" key="2">
    <source>
        <dbReference type="Pfam" id="PF13628"/>
    </source>
</evidence>
<keyword evidence="4" id="KW-1185">Reference proteome</keyword>
<organism evidence="3 4">
    <name type="scientific">Chitinophaga hostae</name>
    <dbReference type="NCBI Taxonomy" id="2831022"/>
    <lineage>
        <taxon>Bacteria</taxon>
        <taxon>Pseudomonadati</taxon>
        <taxon>Bacteroidota</taxon>
        <taxon>Chitinophagia</taxon>
        <taxon>Chitinophagales</taxon>
        <taxon>Chitinophagaceae</taxon>
        <taxon>Chitinophaga</taxon>
    </lineage>
</organism>
<dbReference type="EMBL" id="JAGTXB010000017">
    <property type="protein sequence ID" value="MBS0030725.1"/>
    <property type="molecule type" value="Genomic_DNA"/>
</dbReference>
<proteinExistence type="predicted"/>
<feature type="chain" id="PRO_5045678383" evidence="1">
    <location>
        <begin position="26"/>
        <end position="212"/>
    </location>
</feature>